<accession>A0A387BTB1</accession>
<dbReference type="SUPFAM" id="SSF48371">
    <property type="entry name" value="ARM repeat"/>
    <property type="match status" value="1"/>
</dbReference>
<keyword evidence="1" id="KW-0472">Membrane</keyword>
<feature type="transmembrane region" description="Helical" evidence="1">
    <location>
        <begin position="655"/>
        <end position="677"/>
    </location>
</feature>
<dbReference type="PANTHER" id="PTHR37813:SF1">
    <property type="entry name" value="FELS-2 PROPHAGE PROTEIN"/>
    <property type="match status" value="1"/>
</dbReference>
<dbReference type="OrthoDB" id="28713at2"/>
<proteinExistence type="predicted"/>
<feature type="transmembrane region" description="Helical" evidence="1">
    <location>
        <begin position="596"/>
        <end position="619"/>
    </location>
</feature>
<keyword evidence="3" id="KW-1185">Reference proteome</keyword>
<dbReference type="RefSeq" id="WP_120773080.1">
    <property type="nucleotide sequence ID" value="NZ_CP032627.1"/>
</dbReference>
<feature type="transmembrane region" description="Helical" evidence="1">
    <location>
        <begin position="719"/>
        <end position="739"/>
    </location>
</feature>
<keyword evidence="1" id="KW-0812">Transmembrane</keyword>
<dbReference type="Proteomes" id="UP000269374">
    <property type="component" value="Chromosome"/>
</dbReference>
<gene>
    <name evidence="2" type="ORF">D7I46_11990</name>
</gene>
<evidence type="ECO:0008006" key="4">
    <source>
        <dbReference type="Google" id="ProtNLM"/>
    </source>
</evidence>
<dbReference type="Gene3D" id="1.20.120.20">
    <property type="entry name" value="Apolipoprotein"/>
    <property type="match status" value="3"/>
</dbReference>
<evidence type="ECO:0000313" key="2">
    <source>
        <dbReference type="EMBL" id="AYG01711.1"/>
    </source>
</evidence>
<dbReference type="AlphaFoldDB" id="A0A387BTB1"/>
<reference evidence="2 3" key="1">
    <citation type="submission" date="2018-09" db="EMBL/GenBank/DDBJ databases">
        <title>Genome sequencing of strain 1JSPR-7.</title>
        <authorList>
            <person name="Heo J."/>
            <person name="Kim S.-J."/>
            <person name="Kwon S.-W."/>
        </authorList>
    </citation>
    <scope>NUCLEOTIDE SEQUENCE [LARGE SCALE GENOMIC DNA]</scope>
    <source>
        <strain evidence="2 3">1JSPR-7</strain>
    </source>
</reference>
<dbReference type="PANTHER" id="PTHR37813">
    <property type="entry name" value="FELS-2 PROPHAGE PROTEIN"/>
    <property type="match status" value="1"/>
</dbReference>
<feature type="transmembrane region" description="Helical" evidence="1">
    <location>
        <begin position="625"/>
        <end position="643"/>
    </location>
</feature>
<protein>
    <recommendedName>
        <fullName evidence="4">Tape measure protein</fullName>
    </recommendedName>
</protein>
<dbReference type="InterPro" id="IPR016024">
    <property type="entry name" value="ARM-type_fold"/>
</dbReference>
<feature type="transmembrane region" description="Helical" evidence="1">
    <location>
        <begin position="454"/>
        <end position="478"/>
    </location>
</feature>
<organism evidence="2 3">
    <name type="scientific">Lactococcus allomyrinae</name>
    <dbReference type="NCBI Taxonomy" id="2419773"/>
    <lineage>
        <taxon>Bacteria</taxon>
        <taxon>Bacillati</taxon>
        <taxon>Bacillota</taxon>
        <taxon>Bacilli</taxon>
        <taxon>Lactobacillales</taxon>
        <taxon>Streptococcaceae</taxon>
        <taxon>Lactococcus</taxon>
    </lineage>
</organism>
<dbReference type="EMBL" id="CP032627">
    <property type="protein sequence ID" value="AYG01711.1"/>
    <property type="molecule type" value="Genomic_DNA"/>
</dbReference>
<dbReference type="KEGG" id="lact:D7I46_11990"/>
<evidence type="ECO:0000256" key="1">
    <source>
        <dbReference type="SAM" id="Phobius"/>
    </source>
</evidence>
<evidence type="ECO:0000313" key="3">
    <source>
        <dbReference type="Proteomes" id="UP000269374"/>
    </source>
</evidence>
<name>A0A387BTB1_9LACT</name>
<keyword evidence="1" id="KW-1133">Transmembrane helix</keyword>
<feature type="transmembrane region" description="Helical" evidence="1">
    <location>
        <begin position="484"/>
        <end position="502"/>
    </location>
</feature>
<feature type="transmembrane region" description="Helical" evidence="1">
    <location>
        <begin position="683"/>
        <end position="707"/>
    </location>
</feature>
<sequence>MALSGTLQLNIDVNDKDLLKAQKDMTGLENQGKSASSGLKAAFGGAFIGSVVASGISMVQSGLRGLIGELDTSTAAWNNFNSNMKGIGWPQSEIDAAKSSIQKFAQDTVYSSLDISNAFSAMVQGAHLSSGAAMDVVHGFGAIASSANDPKQALGNLIDLYNGFNTTLNRIDFRQVSTALNGNTAQIEKQLNAIKGTNAKWSDFESGSVKVTKEEFQKALALAGTNKALMENATQYKSASQALDGLKETATNALTPLFNSVSQIGIKVFSDLADSLQNIKIPDLSTKDIDAIASSIEKVIQAAGHIGKGFGNAILAMLKPFSDGKTGIDGVATAIGNLADKISSIPPSTMQGIATGIIGIAAASKGIQVASGIFKVFSATTKGVGTAIKGLKAAANVGQALVGIAKGSQAAGYGLQIMAKESKLASVALKGIKITDGISGVAVKMAGGLKTAALAVYGFATGEAVAAAATGALSAAIAVLTSPITWIIAAIAAVVAALVWFFTQTKTGRQIVATVWKAIQTAIQSVVSWFTGTAIPALQSAWQEIQSGWNTLVNVAQTIWSAITNAISTAVNFIGNIISTVINTISSIWSTVWNTVLSVAATVWNGIMAAISPVIAWLSGTFVPLFQAIGNLIVAVFNFILAVGQMVWRLLMQAISIAITFISNIITTILSVISATWNTVWTAISTFLSATWTAITNAVSVAINAVMNVINTVLTTISAIWNTIWSAISAFLAPIWATIQSVVSTAINAVMNVISPVLAVIQGIWNTIWSAISAFIGPIWDSIKNVIDTAINAVKDVIQTVLDTIKNAWDTTWNALSGVVQKVMDTVTSIVQGAADVISNIIGGITDTINGISKAVNKATDFVKNIGKLEFTVGGDFQDYPRGGGGQLAYAGYGEFQTPDTFNFGSQNVSSPHFDTVNTNDNSNAPQDERERIIIVELDGKTIAKATVDETTRLQKIKEKRR</sequence>